<keyword evidence="3" id="KW-1185">Reference proteome</keyword>
<gene>
    <name evidence="2" type="ORF">FGU65_15005</name>
</gene>
<reference evidence="2" key="1">
    <citation type="submission" date="2019-05" db="EMBL/GenBank/DDBJ databases">
        <title>Methanoculleus sp. FWC-SCC1, a methanogenic archaeon isolated from deep marine cold seep.</title>
        <authorList>
            <person name="Chen Y.-W."/>
            <person name="Chen S.-C."/>
            <person name="Teng N.-H."/>
            <person name="Lai M.-C."/>
        </authorList>
    </citation>
    <scope>NUCLEOTIDE SEQUENCE</scope>
    <source>
        <strain evidence="2">FWC-SCC1</strain>
    </source>
</reference>
<dbReference type="InterPro" id="IPR008969">
    <property type="entry name" value="CarboxyPept-like_regulatory"/>
</dbReference>
<protein>
    <recommendedName>
        <fullName evidence="4">PEGA domain-containing protein</fullName>
    </recommendedName>
</protein>
<dbReference type="EMBL" id="VCYH01000017">
    <property type="protein sequence ID" value="MDN7026170.1"/>
    <property type="molecule type" value="Genomic_DNA"/>
</dbReference>
<dbReference type="Gene3D" id="2.60.40.1120">
    <property type="entry name" value="Carboxypeptidase-like, regulatory domain"/>
    <property type="match status" value="3"/>
</dbReference>
<sequence>MHLRRLLVAALIGVLLVCCGAQAAVLQITVIDEATSATLGDVSIYIDGDFIGTTGAGGVYTYTHTGDASFSLKAMKSGYASWVGLIDPATASVLVEMSRKSEVLAIDLYDAETLQPVSNAVVQVHGDGVDGSESTDANGRADFLVKAGSLYNVEIRAQSYYPLSKTVQMASSERVVQYWLYRSDKFAVLVQDSQTRQPLAGAAVAIDSVPAGTTGADGLLPLHLQREQRYSIQVEKPDYQTYRADRLIAADDVLLTVPLARSTYPVSIMAFDETKRPVENAEVVINGTWQGRTDSYGRYGLQSVEAGSYLIEVSASGFQTWTEICRIDRSGEEIIADLACDQADVTVVTADSGDRVLAGAVVLVDGQQVGTTDEQGTIRTSLKASETYNVSASLDGYRFTAVEVTIPIGTSTKEVTLHLESELGLFPILGIIGLLAGGVVIAVWGARRRSGRRLRKPKQRSL</sequence>
<dbReference type="SUPFAM" id="SSF49464">
    <property type="entry name" value="Carboxypeptidase regulatory domain-like"/>
    <property type="match status" value="3"/>
</dbReference>
<keyword evidence="1" id="KW-1133">Transmembrane helix</keyword>
<proteinExistence type="predicted"/>
<name>A0ABT8ME03_9EURY</name>
<comment type="caution">
    <text evidence="2">The sequence shown here is derived from an EMBL/GenBank/DDBJ whole genome shotgun (WGS) entry which is preliminary data.</text>
</comment>
<evidence type="ECO:0000256" key="1">
    <source>
        <dbReference type="SAM" id="Phobius"/>
    </source>
</evidence>
<keyword evidence="1" id="KW-0812">Transmembrane</keyword>
<evidence type="ECO:0000313" key="3">
    <source>
        <dbReference type="Proteomes" id="UP001168338"/>
    </source>
</evidence>
<keyword evidence="1" id="KW-0472">Membrane</keyword>
<dbReference type="Pfam" id="PF13620">
    <property type="entry name" value="CarboxypepD_reg"/>
    <property type="match status" value="1"/>
</dbReference>
<dbReference type="Proteomes" id="UP001168338">
    <property type="component" value="Unassembled WGS sequence"/>
</dbReference>
<evidence type="ECO:0000313" key="2">
    <source>
        <dbReference type="EMBL" id="MDN7026170.1"/>
    </source>
</evidence>
<dbReference type="RefSeq" id="WP_301665378.1">
    <property type="nucleotide sequence ID" value="NZ_VCYH01000017.1"/>
</dbReference>
<feature type="transmembrane region" description="Helical" evidence="1">
    <location>
        <begin position="423"/>
        <end position="446"/>
    </location>
</feature>
<organism evidence="2 3">
    <name type="scientific">Methanoculleus frigidifontis</name>
    <dbReference type="NCBI Taxonomy" id="2584085"/>
    <lineage>
        <taxon>Archaea</taxon>
        <taxon>Methanobacteriati</taxon>
        <taxon>Methanobacteriota</taxon>
        <taxon>Stenosarchaea group</taxon>
        <taxon>Methanomicrobia</taxon>
        <taxon>Methanomicrobiales</taxon>
        <taxon>Methanomicrobiaceae</taxon>
        <taxon>Methanoculleus</taxon>
    </lineage>
</organism>
<evidence type="ECO:0008006" key="4">
    <source>
        <dbReference type="Google" id="ProtNLM"/>
    </source>
</evidence>
<accession>A0ABT8ME03</accession>